<sequence length="81" mass="8796">MPPERSRRRRRVLRTAGTTLSLALAGCSAPRRLAPGETPAETYALLAAPAGDALCPLSGEYRFESHSYFEGDLWGFSAILD</sequence>
<dbReference type="AlphaFoldDB" id="A0ABD5WGT9"/>
<dbReference type="PROSITE" id="PS51257">
    <property type="entry name" value="PROKAR_LIPOPROTEIN"/>
    <property type="match status" value="1"/>
</dbReference>
<dbReference type="EMBL" id="JBHSZH010000005">
    <property type="protein sequence ID" value="MFC7079827.1"/>
    <property type="molecule type" value="Genomic_DNA"/>
</dbReference>
<evidence type="ECO:0000313" key="2">
    <source>
        <dbReference type="Proteomes" id="UP001596407"/>
    </source>
</evidence>
<protein>
    <submittedName>
        <fullName evidence="1">Uncharacterized protein</fullName>
    </submittedName>
</protein>
<keyword evidence="2" id="KW-1185">Reference proteome</keyword>
<dbReference type="RefSeq" id="WP_276279077.1">
    <property type="nucleotide sequence ID" value="NZ_CP119809.1"/>
</dbReference>
<accession>A0ABD5WGT9</accession>
<dbReference type="Proteomes" id="UP001596407">
    <property type="component" value="Unassembled WGS sequence"/>
</dbReference>
<name>A0ABD5WGT9_9EURY</name>
<dbReference type="InterPro" id="IPR006311">
    <property type="entry name" value="TAT_signal"/>
</dbReference>
<proteinExistence type="predicted"/>
<comment type="caution">
    <text evidence="1">The sequence shown here is derived from an EMBL/GenBank/DDBJ whole genome shotgun (WGS) entry which is preliminary data.</text>
</comment>
<organism evidence="1 2">
    <name type="scientific">Halorussus caseinilyticus</name>
    <dbReference type="NCBI Taxonomy" id="3034025"/>
    <lineage>
        <taxon>Archaea</taxon>
        <taxon>Methanobacteriati</taxon>
        <taxon>Methanobacteriota</taxon>
        <taxon>Stenosarchaea group</taxon>
        <taxon>Halobacteria</taxon>
        <taxon>Halobacteriales</taxon>
        <taxon>Haladaptataceae</taxon>
        <taxon>Halorussus</taxon>
    </lineage>
</organism>
<dbReference type="PROSITE" id="PS51318">
    <property type="entry name" value="TAT"/>
    <property type="match status" value="1"/>
</dbReference>
<dbReference type="GeneID" id="79303634"/>
<reference evidence="1 2" key="1">
    <citation type="journal article" date="2019" name="Int. J. Syst. Evol. Microbiol.">
        <title>The Global Catalogue of Microorganisms (GCM) 10K type strain sequencing project: providing services to taxonomists for standard genome sequencing and annotation.</title>
        <authorList>
            <consortium name="The Broad Institute Genomics Platform"/>
            <consortium name="The Broad Institute Genome Sequencing Center for Infectious Disease"/>
            <person name="Wu L."/>
            <person name="Ma J."/>
        </authorList>
    </citation>
    <scope>NUCLEOTIDE SEQUENCE [LARGE SCALE GENOMIC DNA]</scope>
    <source>
        <strain evidence="1 2">DT72</strain>
    </source>
</reference>
<evidence type="ECO:0000313" key="1">
    <source>
        <dbReference type="EMBL" id="MFC7079827.1"/>
    </source>
</evidence>
<gene>
    <name evidence="1" type="ORF">ACFQJ6_06435</name>
</gene>